<dbReference type="STRING" id="1460663.A0A177CI14"/>
<dbReference type="GO" id="GO:0030488">
    <property type="term" value="P:tRNA methylation"/>
    <property type="evidence" value="ECO:0007669"/>
    <property type="project" value="InterPro"/>
</dbReference>
<dbReference type="Proteomes" id="UP000077069">
    <property type="component" value="Unassembled WGS sequence"/>
</dbReference>
<dbReference type="InParanoid" id="A0A177CI14"/>
<dbReference type="PANTHER" id="PTHR12133">
    <property type="entry name" value="TRNA (ADENINE(58)-N(1))-METHYLTRANSFERASE"/>
    <property type="match status" value="1"/>
</dbReference>
<keyword evidence="5" id="KW-0489">Methyltransferase</keyword>
<evidence type="ECO:0000256" key="1">
    <source>
        <dbReference type="ARBA" id="ARBA00012796"/>
    </source>
</evidence>
<dbReference type="GO" id="GO:0160107">
    <property type="term" value="F:tRNA (adenine(58)-N1)-methyltransferase activity"/>
    <property type="evidence" value="ECO:0007669"/>
    <property type="project" value="UniProtKB-EC"/>
</dbReference>
<dbReference type="GO" id="GO:0005739">
    <property type="term" value="C:mitochondrion"/>
    <property type="evidence" value="ECO:0007669"/>
    <property type="project" value="TreeGrafter"/>
</dbReference>
<dbReference type="Gene3D" id="3.10.330.20">
    <property type="match status" value="1"/>
</dbReference>
<sequence length="428" mass="47034">MRCSGLIARTSAQLHLHSIKRSFATSSFLRRAFQDGDVVLLKDKKAASHEGVLVKLQAAKQTHTHRGNLAHADIIGKEPRQLVHSTRGNAYRIHEPTLAEYVRLTPRLVTPIYPSDANLIVSLLDLHVETPSESPNGNSPVEILEAGTGHGALTLHLARAIHAANPRLPKLQNYTSEQEAEDPVYLGESMADLQDANIETWRANRGAIVHTLDISGKHSKHARKIVEGFRHGMYAGSVDFHVGDPASWITEQLKVRKTEDPFLSHVLLDLPGADSYLDVVASALQVNGLLAVFNPSITQIVECVEKIRKDRMPYLLDQVVELGASTIREWDVRAVRPRATLRKAELKDTPDSSSGDEPIDPVKGQEARDNELARDLAKNEEKWAMVCRPKAGLEVVGGGFIALWRKMEPANLSESPEASPAPAATEEA</sequence>
<keyword evidence="5" id="KW-0808">Transferase</keyword>
<organism evidence="5 6">
    <name type="scientific">Paraphaeosphaeria sporulosa</name>
    <dbReference type="NCBI Taxonomy" id="1460663"/>
    <lineage>
        <taxon>Eukaryota</taxon>
        <taxon>Fungi</taxon>
        <taxon>Dikarya</taxon>
        <taxon>Ascomycota</taxon>
        <taxon>Pezizomycotina</taxon>
        <taxon>Dothideomycetes</taxon>
        <taxon>Pleosporomycetidae</taxon>
        <taxon>Pleosporales</taxon>
        <taxon>Massarineae</taxon>
        <taxon>Didymosphaeriaceae</taxon>
        <taxon>Paraphaeosphaeria</taxon>
    </lineage>
</organism>
<dbReference type="GO" id="GO:0031515">
    <property type="term" value="C:tRNA (m1A) methyltransferase complex"/>
    <property type="evidence" value="ECO:0007669"/>
    <property type="project" value="InterPro"/>
</dbReference>
<dbReference type="PROSITE" id="PS51620">
    <property type="entry name" value="SAM_TRM61"/>
    <property type="match status" value="1"/>
</dbReference>
<dbReference type="EMBL" id="KV441551">
    <property type="protein sequence ID" value="OAG06901.1"/>
    <property type="molecule type" value="Genomic_DNA"/>
</dbReference>
<dbReference type="GeneID" id="28764884"/>
<accession>A0A177CI14</accession>
<dbReference type="PANTHER" id="PTHR12133:SF1">
    <property type="entry name" value="TRNA (ADENINE(58)-N(1))-METHYLTRANSFERASE, MITOCHONDRIAL"/>
    <property type="match status" value="1"/>
</dbReference>
<dbReference type="OrthoDB" id="5585464at2759"/>
<dbReference type="Gene3D" id="3.40.50.150">
    <property type="entry name" value="Vaccinia Virus protein VP39"/>
    <property type="match status" value="1"/>
</dbReference>
<protein>
    <recommendedName>
        <fullName evidence="2">tRNA (adenine(58)-N(1))-methyltransferase catalytic subunit TRM61</fullName>
        <ecNumber evidence="1">2.1.1.220</ecNumber>
    </recommendedName>
    <alternativeName>
        <fullName evidence="3">tRNA(m1A58)-methyltransferase subunit TRM61</fullName>
    </alternativeName>
</protein>
<dbReference type="Pfam" id="PF14801">
    <property type="entry name" value="TrmI-like_N"/>
    <property type="match status" value="1"/>
</dbReference>
<dbReference type="AlphaFoldDB" id="A0A177CI14"/>
<keyword evidence="6" id="KW-1185">Reference proteome</keyword>
<evidence type="ECO:0000256" key="4">
    <source>
        <dbReference type="SAM" id="MobiDB-lite"/>
    </source>
</evidence>
<name>A0A177CI14_9PLEO</name>
<proteinExistence type="predicted"/>
<dbReference type="SUPFAM" id="SSF53335">
    <property type="entry name" value="S-adenosyl-L-methionine-dependent methyltransferases"/>
    <property type="match status" value="1"/>
</dbReference>
<dbReference type="InterPro" id="IPR014816">
    <property type="entry name" value="tRNA_MeTrfase_Gcd14"/>
</dbReference>
<dbReference type="EC" id="2.1.1.220" evidence="1"/>
<reference evidence="5 6" key="1">
    <citation type="submission" date="2016-05" db="EMBL/GenBank/DDBJ databases">
        <title>Comparative analysis of secretome profiles of manganese(II)-oxidizing ascomycete fungi.</title>
        <authorList>
            <consortium name="DOE Joint Genome Institute"/>
            <person name="Zeiner C.A."/>
            <person name="Purvine S.O."/>
            <person name="Zink E.M."/>
            <person name="Wu S."/>
            <person name="Pasa-Tolic L."/>
            <person name="Chaput D.L."/>
            <person name="Haridas S."/>
            <person name="Grigoriev I.V."/>
            <person name="Santelli C.M."/>
            <person name="Hansel C.M."/>
        </authorList>
    </citation>
    <scope>NUCLEOTIDE SEQUENCE [LARGE SCALE GENOMIC DNA]</scope>
    <source>
        <strain evidence="5 6">AP3s5-JAC2a</strain>
    </source>
</reference>
<dbReference type="InterPro" id="IPR029063">
    <property type="entry name" value="SAM-dependent_MTases_sf"/>
</dbReference>
<dbReference type="RefSeq" id="XP_018037266.1">
    <property type="nucleotide sequence ID" value="XM_018181398.1"/>
</dbReference>
<evidence type="ECO:0000256" key="3">
    <source>
        <dbReference type="ARBA" id="ARBA00033309"/>
    </source>
</evidence>
<gene>
    <name evidence="5" type="ORF">CC84DRAFT_1195289</name>
</gene>
<evidence type="ECO:0000313" key="6">
    <source>
        <dbReference type="Proteomes" id="UP000077069"/>
    </source>
</evidence>
<feature type="region of interest" description="Disordered" evidence="4">
    <location>
        <begin position="343"/>
        <end position="370"/>
    </location>
</feature>
<evidence type="ECO:0000256" key="2">
    <source>
        <dbReference type="ARBA" id="ARBA00015963"/>
    </source>
</evidence>
<evidence type="ECO:0000313" key="5">
    <source>
        <dbReference type="EMBL" id="OAG06901.1"/>
    </source>
</evidence>